<dbReference type="PRINTS" id="PR00080">
    <property type="entry name" value="SDRFAMILY"/>
</dbReference>
<name>A0A290XFM0_9GAMM</name>
<dbReference type="PROSITE" id="PS00061">
    <property type="entry name" value="ADH_SHORT"/>
    <property type="match status" value="1"/>
</dbReference>
<dbReference type="PANTHER" id="PTHR24321">
    <property type="entry name" value="DEHYDROGENASES, SHORT CHAIN"/>
    <property type="match status" value="1"/>
</dbReference>
<proteinExistence type="inferred from homology"/>
<organism evidence="3 4">
    <name type="scientific">Luteimonas chenhongjianii</name>
    <dbReference type="NCBI Taxonomy" id="2006110"/>
    <lineage>
        <taxon>Bacteria</taxon>
        <taxon>Pseudomonadati</taxon>
        <taxon>Pseudomonadota</taxon>
        <taxon>Gammaproteobacteria</taxon>
        <taxon>Lysobacterales</taxon>
        <taxon>Lysobacteraceae</taxon>
        <taxon>Luteimonas</taxon>
    </lineage>
</organism>
<accession>A0A290XFM0</accession>
<evidence type="ECO:0000256" key="2">
    <source>
        <dbReference type="ARBA" id="ARBA00023002"/>
    </source>
</evidence>
<sequence>MQYTFSGDVVLVTGAGSGIGAATARLLAANGLAVVASDVSPEPVARVVAQIEAAGGRAVANVADVSREADLEAAVQCATQTYGGLHFAFNNAGIGGTLAPVGELSPEDWRRVIDINLSGVMYGMRYQVPAILEAGGGAIVNMSSILGVVGDANAPAYVAAKHGVTGLTRSAALAYSAQGIRINSIHPGYVDTAILDGLDPETRDALVGQHPIGRLGAPDEIAHAVAFLLSEGASFMTGSAVLADGGYTAR</sequence>
<protein>
    <submittedName>
        <fullName evidence="3">Short-chain dehydrogenase</fullName>
    </submittedName>
</protein>
<dbReference type="RefSeq" id="WP_096298722.1">
    <property type="nucleotide sequence ID" value="NZ_CP023406.1"/>
</dbReference>
<evidence type="ECO:0000313" key="3">
    <source>
        <dbReference type="EMBL" id="ATD67879.1"/>
    </source>
</evidence>
<dbReference type="OrthoDB" id="9787298at2"/>
<keyword evidence="2" id="KW-0560">Oxidoreductase</keyword>
<evidence type="ECO:0000256" key="1">
    <source>
        <dbReference type="ARBA" id="ARBA00006484"/>
    </source>
</evidence>
<keyword evidence="4" id="KW-1185">Reference proteome</keyword>
<evidence type="ECO:0000313" key="4">
    <source>
        <dbReference type="Proteomes" id="UP000218968"/>
    </source>
</evidence>
<dbReference type="GO" id="GO:0016491">
    <property type="term" value="F:oxidoreductase activity"/>
    <property type="evidence" value="ECO:0007669"/>
    <property type="project" value="UniProtKB-KW"/>
</dbReference>
<dbReference type="KEGG" id="lum:CNR27_10945"/>
<dbReference type="InterPro" id="IPR002347">
    <property type="entry name" value="SDR_fam"/>
</dbReference>
<dbReference type="SUPFAM" id="SSF51735">
    <property type="entry name" value="NAD(P)-binding Rossmann-fold domains"/>
    <property type="match status" value="1"/>
</dbReference>
<dbReference type="FunFam" id="3.40.50.720:FF:000084">
    <property type="entry name" value="Short-chain dehydrogenase reductase"/>
    <property type="match status" value="1"/>
</dbReference>
<gene>
    <name evidence="3" type="ORF">CNR27_10945</name>
</gene>
<dbReference type="Gene3D" id="3.40.50.720">
    <property type="entry name" value="NAD(P)-binding Rossmann-like Domain"/>
    <property type="match status" value="1"/>
</dbReference>
<comment type="similarity">
    <text evidence="1">Belongs to the short-chain dehydrogenases/reductases (SDR) family.</text>
</comment>
<dbReference type="InterPro" id="IPR036291">
    <property type="entry name" value="NAD(P)-bd_dom_sf"/>
</dbReference>
<dbReference type="Pfam" id="PF13561">
    <property type="entry name" value="adh_short_C2"/>
    <property type="match status" value="1"/>
</dbReference>
<dbReference type="AlphaFoldDB" id="A0A290XFM0"/>
<dbReference type="EMBL" id="CP023406">
    <property type="protein sequence ID" value="ATD67879.1"/>
    <property type="molecule type" value="Genomic_DNA"/>
</dbReference>
<reference evidence="4" key="1">
    <citation type="submission" date="2017-09" db="EMBL/GenBank/DDBJ databases">
        <title>Luteimonas liuhanmingii sp.nov., isolated from the intestinal contents of Tibetan Plateau Pika in Yushu, Qinghai Province, China.</title>
        <authorList>
            <person name="Gui Z."/>
        </authorList>
    </citation>
    <scope>NUCLEOTIDE SEQUENCE [LARGE SCALE GENOMIC DNA]</scope>
    <source>
        <strain evidence="4">100111</strain>
    </source>
</reference>
<dbReference type="Proteomes" id="UP000218968">
    <property type="component" value="Chromosome"/>
</dbReference>
<dbReference type="PANTHER" id="PTHR24321:SF8">
    <property type="entry name" value="ESTRADIOL 17-BETA-DEHYDROGENASE 8-RELATED"/>
    <property type="match status" value="1"/>
</dbReference>
<dbReference type="PRINTS" id="PR00081">
    <property type="entry name" value="GDHRDH"/>
</dbReference>
<dbReference type="InterPro" id="IPR020904">
    <property type="entry name" value="Sc_DH/Rdtase_CS"/>
</dbReference>